<dbReference type="Proteomes" id="UP000694251">
    <property type="component" value="Chromosome 6"/>
</dbReference>
<gene>
    <name evidence="8" type="ORF">ISN44_As06g028840</name>
</gene>
<organism evidence="8 9">
    <name type="scientific">Arabidopsis suecica</name>
    <name type="common">Swedish thale-cress</name>
    <name type="synonym">Cardaminopsis suecica</name>
    <dbReference type="NCBI Taxonomy" id="45249"/>
    <lineage>
        <taxon>Eukaryota</taxon>
        <taxon>Viridiplantae</taxon>
        <taxon>Streptophyta</taxon>
        <taxon>Embryophyta</taxon>
        <taxon>Tracheophyta</taxon>
        <taxon>Spermatophyta</taxon>
        <taxon>Magnoliopsida</taxon>
        <taxon>eudicotyledons</taxon>
        <taxon>Gunneridae</taxon>
        <taxon>Pentapetalae</taxon>
        <taxon>rosids</taxon>
        <taxon>malvids</taxon>
        <taxon>Brassicales</taxon>
        <taxon>Brassicaceae</taxon>
        <taxon>Camelineae</taxon>
        <taxon>Arabidopsis</taxon>
    </lineage>
</organism>
<evidence type="ECO:0000313" key="8">
    <source>
        <dbReference type="EMBL" id="KAG7598656.1"/>
    </source>
</evidence>
<dbReference type="FunFam" id="3.30.760.10:FF:000003">
    <property type="entry name" value="Eukaryotic translation initiation factor 4E"/>
    <property type="match status" value="1"/>
</dbReference>
<sequence>MVVVDSSASAIMADQNIDPNTATNPSRQEKHVPAIKAISGDEEGPSKEKKSNDYNALKKSTTVIQKSHFFQSSWTFWFDNPSSKSNQVTWGSSLRSLYTFATIEEFWSLYNNIHPPTKWVPGADLYCFKHKIEPKWEDPICANGGKWTMFFPKAATLESNWLNTLLALVGEQFDQGDEICGAVLNFRTRGDRISLWTKNAANEEAQLSIGKQWKELLGYNEKIGFIVHVFLASLLFLQHLSVLLKYIIVTCPNFSQEDAKTLDRHAKSRYTV</sequence>
<evidence type="ECO:0000256" key="2">
    <source>
        <dbReference type="ARBA" id="ARBA00022540"/>
    </source>
</evidence>
<keyword evidence="6" id="KW-1015">Disulfide bond</keyword>
<proteinExistence type="inferred from homology"/>
<dbReference type="GO" id="GO:0006417">
    <property type="term" value="P:regulation of translation"/>
    <property type="evidence" value="ECO:0007669"/>
    <property type="project" value="UniProtKB-KW"/>
</dbReference>
<accession>A0A8T2CK07</accession>
<dbReference type="PANTHER" id="PTHR11960">
    <property type="entry name" value="EUKARYOTIC TRANSLATION INITIATION FACTOR 4E RELATED"/>
    <property type="match status" value="1"/>
</dbReference>
<dbReference type="PROSITE" id="PS00813">
    <property type="entry name" value="IF4E"/>
    <property type="match status" value="1"/>
</dbReference>
<keyword evidence="2 8" id="KW-0396">Initiation factor</keyword>
<dbReference type="GO" id="GO:0016281">
    <property type="term" value="C:eukaryotic translation initiation factor 4F complex"/>
    <property type="evidence" value="ECO:0007669"/>
    <property type="project" value="TreeGrafter"/>
</dbReference>
<dbReference type="PANTHER" id="PTHR11960:SF44">
    <property type="entry name" value="EUKARYOTIC TRANSLATION INITIATION FACTOR 4E-2-RELATED"/>
    <property type="match status" value="1"/>
</dbReference>
<evidence type="ECO:0000256" key="4">
    <source>
        <dbReference type="ARBA" id="ARBA00022884"/>
    </source>
</evidence>
<dbReference type="EMBL" id="JAEFBJ010000006">
    <property type="protein sequence ID" value="KAG7598656.1"/>
    <property type="molecule type" value="Genomic_DNA"/>
</dbReference>
<dbReference type="GO" id="GO:0000340">
    <property type="term" value="F:RNA 7-methylguanosine cap binding"/>
    <property type="evidence" value="ECO:0007669"/>
    <property type="project" value="TreeGrafter"/>
</dbReference>
<keyword evidence="5" id="KW-0648">Protein biosynthesis</keyword>
<evidence type="ECO:0000313" key="9">
    <source>
        <dbReference type="Proteomes" id="UP000694251"/>
    </source>
</evidence>
<dbReference type="GO" id="GO:0003743">
    <property type="term" value="F:translation initiation factor activity"/>
    <property type="evidence" value="ECO:0007669"/>
    <property type="project" value="UniProtKB-KW"/>
</dbReference>
<name>A0A8T2CK07_ARASU</name>
<comment type="caution">
    <text evidence="8">The sequence shown here is derived from an EMBL/GenBank/DDBJ whole genome shotgun (WGS) entry which is preliminary data.</text>
</comment>
<dbReference type="InterPro" id="IPR001040">
    <property type="entry name" value="TIF_eIF_4E"/>
</dbReference>
<reference evidence="8 9" key="1">
    <citation type="submission" date="2020-12" db="EMBL/GenBank/DDBJ databases">
        <title>Concerted genomic and epigenomic changes stabilize Arabidopsis allopolyploids.</title>
        <authorList>
            <person name="Chen Z."/>
        </authorList>
    </citation>
    <scope>NUCLEOTIDE SEQUENCE [LARGE SCALE GENOMIC DNA]</scope>
    <source>
        <strain evidence="8">As9502</strain>
        <tissue evidence="8">Leaf</tissue>
    </source>
</reference>
<evidence type="ECO:0000256" key="7">
    <source>
        <dbReference type="ARBA" id="ARBA00030245"/>
    </source>
</evidence>
<dbReference type="Pfam" id="PF01652">
    <property type="entry name" value="IF4E"/>
    <property type="match status" value="1"/>
</dbReference>
<evidence type="ECO:0000256" key="1">
    <source>
        <dbReference type="ARBA" id="ARBA00009860"/>
    </source>
</evidence>
<keyword evidence="9" id="KW-1185">Reference proteome</keyword>
<dbReference type="OrthoDB" id="590761at2759"/>
<evidence type="ECO:0000256" key="5">
    <source>
        <dbReference type="ARBA" id="ARBA00022917"/>
    </source>
</evidence>
<comment type="similarity">
    <text evidence="1">Belongs to the eukaryotic initiation factor 4E family.</text>
</comment>
<dbReference type="GO" id="GO:0009615">
    <property type="term" value="P:response to virus"/>
    <property type="evidence" value="ECO:0007669"/>
    <property type="project" value="UniProtKB-ARBA"/>
</dbReference>
<dbReference type="InterPro" id="IPR019770">
    <property type="entry name" value="TIF_eIF_4E_CS"/>
</dbReference>
<keyword evidence="4" id="KW-0694">RNA-binding</keyword>
<evidence type="ECO:0000256" key="6">
    <source>
        <dbReference type="ARBA" id="ARBA00023157"/>
    </source>
</evidence>
<dbReference type="AlphaFoldDB" id="A0A8T2CK07"/>
<evidence type="ECO:0000256" key="3">
    <source>
        <dbReference type="ARBA" id="ARBA00022845"/>
    </source>
</evidence>
<keyword evidence="3" id="KW-0810">Translation regulation</keyword>
<protein>
    <recommendedName>
        <fullName evidence="7">mRNA cap-binding protein</fullName>
    </recommendedName>
</protein>